<dbReference type="RefSeq" id="WP_069313360.1">
    <property type="nucleotide sequence ID" value="NZ_MDTU01000001.1"/>
</dbReference>
<comment type="catalytic activity">
    <reaction evidence="1">
        <text>Hydrolysis of terminal, non-reducing beta-D-glucosyl residues with release of beta-D-glucose.</text>
        <dbReference type="EC" id="3.2.1.21"/>
    </reaction>
</comment>
<feature type="domain" description="Glycoside hydrolase family 3 C-terminal" evidence="9">
    <location>
        <begin position="498"/>
        <end position="745"/>
    </location>
</feature>
<dbReference type="Gene3D" id="3.20.20.300">
    <property type="entry name" value="Glycoside hydrolase, family 3, N-terminal domain"/>
    <property type="match status" value="1"/>
</dbReference>
<proteinExistence type="inferred from homology"/>
<evidence type="ECO:0000259" key="8">
    <source>
        <dbReference type="Pfam" id="PF00933"/>
    </source>
</evidence>
<dbReference type="SUPFAM" id="SSF51445">
    <property type="entry name" value="(Trans)glycosidases"/>
    <property type="match status" value="1"/>
</dbReference>
<organism evidence="10 11">
    <name type="scientific">Piscirickettsia litoralis</name>
    <dbReference type="NCBI Taxonomy" id="1891921"/>
    <lineage>
        <taxon>Bacteria</taxon>
        <taxon>Pseudomonadati</taxon>
        <taxon>Pseudomonadota</taxon>
        <taxon>Gammaproteobacteria</taxon>
        <taxon>Thiotrichales</taxon>
        <taxon>Piscirickettsiaceae</taxon>
        <taxon>Piscirickettsia</taxon>
    </lineage>
</organism>
<reference evidence="10 11" key="1">
    <citation type="submission" date="2016-08" db="EMBL/GenBank/DDBJ databases">
        <title>Draft genome sequence of Candidatus Piscirickettsia litoralis, from seawater.</title>
        <authorList>
            <person name="Wan X."/>
            <person name="Lee A.J."/>
            <person name="Hou S."/>
            <person name="Donachie S.P."/>
        </authorList>
    </citation>
    <scope>NUCLEOTIDE SEQUENCE [LARGE SCALE GENOMIC DNA]</scope>
    <source>
        <strain evidence="10 11">Y2</strain>
    </source>
</reference>
<accession>A0ABX3A3X7</accession>
<dbReference type="Pfam" id="PF01915">
    <property type="entry name" value="Glyco_hydro_3_C"/>
    <property type="match status" value="1"/>
</dbReference>
<dbReference type="InterPro" id="IPR036881">
    <property type="entry name" value="Glyco_hydro_3_C_sf"/>
</dbReference>
<evidence type="ECO:0000259" key="9">
    <source>
        <dbReference type="Pfam" id="PF01915"/>
    </source>
</evidence>
<feature type="chain" id="PRO_5045067887" description="beta-glucosidase" evidence="7">
    <location>
        <begin position="23"/>
        <end position="778"/>
    </location>
</feature>
<dbReference type="EMBL" id="MDTU01000001">
    <property type="protein sequence ID" value="ODN43562.1"/>
    <property type="molecule type" value="Genomic_DNA"/>
</dbReference>
<evidence type="ECO:0000256" key="3">
    <source>
        <dbReference type="ARBA" id="ARBA00012744"/>
    </source>
</evidence>
<evidence type="ECO:0000313" key="11">
    <source>
        <dbReference type="Proteomes" id="UP000094329"/>
    </source>
</evidence>
<protein>
    <recommendedName>
        <fullName evidence="3">beta-glucosidase</fullName>
        <ecNumber evidence="3">3.2.1.21</ecNumber>
    </recommendedName>
</protein>
<sequence length="778" mass="85586">MSFTIKCILPISLLSCCSYSLAFLPYSHYASEANKVIAAVCPTPNNSISSAHCIDFLIGQSMLASSGLVDGMPKSKILQYKIGGFFVGGNNAPKEAIQKDAKAIHTNLNPLTDTNILKHYSTLSNWRSLSQFLNQPVIVKNKSGQEYKIFPLLGTDAVHGNQHILGSVLFPQNIALGATHDPSLIREIGRYTSEDVKKSGVNWAFAPTLAIAHNLNWGRSYESFSSDPSIVKALAKSYILGMQYPRYKTTQNNITGILATAKHYIGDGNTEHGQDEGHVKLNKQNVSTFYKENIPGYIGAIDGANVGSVMVSYSSITGVGSNSGRYVPMTVNTTYLRHGLLDGENPNQLKFSGLVVSDDIATDRAANQGWPTQSPKANPFQHNKNSDERYQHALLHAENAGIDMFMMDTFSSYKTIDQFKTDFSKLLKSNHPSTQSLDINALKDHVKRILEIKLAMGLIQGIHISVKNNHYKKPLSLKGQNNQAAAVIAQKAALESFVLLKNNHRIQPINQHNYQYIILLGNHEHLPQIEGGETVYDYNNIGMQNGGWTIRWQGYLGNTFWRGQNKKESYATSLLDGMIKNLNSQQKLAIVVDKLKDKQLFPSKLSPSLVVLTLNELQGYINQYQLTGANTLAIGSLGEYPYAEYMGDVCNNNPLYKNSAGSMQNPYLAAREKSNLKLGYDKSALQAIKQLKNSHIPLLSVVYSGRPVTLQQKGWGNSPWLLSDAIIAAWLPGTSGGAAMADYLYNGKDTAVTALGKTNTLSFAWDHPKLARGTGLNF</sequence>
<feature type="signal peptide" evidence="7">
    <location>
        <begin position="1"/>
        <end position="22"/>
    </location>
</feature>
<evidence type="ECO:0000313" key="10">
    <source>
        <dbReference type="EMBL" id="ODN43562.1"/>
    </source>
</evidence>
<dbReference type="Gene3D" id="3.40.50.1700">
    <property type="entry name" value="Glycoside hydrolase family 3 C-terminal domain"/>
    <property type="match status" value="1"/>
</dbReference>
<evidence type="ECO:0000256" key="1">
    <source>
        <dbReference type="ARBA" id="ARBA00000448"/>
    </source>
</evidence>
<dbReference type="Proteomes" id="UP000094329">
    <property type="component" value="Unassembled WGS sequence"/>
</dbReference>
<evidence type="ECO:0000256" key="5">
    <source>
        <dbReference type="ARBA" id="ARBA00022801"/>
    </source>
</evidence>
<comment type="similarity">
    <text evidence="2">Belongs to the glycosyl hydrolase 3 family.</text>
</comment>
<dbReference type="SUPFAM" id="SSF52279">
    <property type="entry name" value="Beta-D-glucan exohydrolase, C-terminal domain"/>
    <property type="match status" value="1"/>
</dbReference>
<dbReference type="PRINTS" id="PR00133">
    <property type="entry name" value="GLHYDRLASE3"/>
</dbReference>
<evidence type="ECO:0000256" key="2">
    <source>
        <dbReference type="ARBA" id="ARBA00005336"/>
    </source>
</evidence>
<keyword evidence="5" id="KW-0378">Hydrolase</keyword>
<dbReference type="InterPro" id="IPR036962">
    <property type="entry name" value="Glyco_hydro_3_N_sf"/>
</dbReference>
<dbReference type="PANTHER" id="PTHR30620">
    <property type="entry name" value="PERIPLASMIC BETA-GLUCOSIDASE-RELATED"/>
    <property type="match status" value="1"/>
</dbReference>
<dbReference type="InterPro" id="IPR001764">
    <property type="entry name" value="Glyco_hydro_3_N"/>
</dbReference>
<dbReference type="InterPro" id="IPR051915">
    <property type="entry name" value="Cellulose_Degrad_GH3"/>
</dbReference>
<name>A0ABX3A3X7_9GAMM</name>
<evidence type="ECO:0000256" key="6">
    <source>
        <dbReference type="ARBA" id="ARBA00023295"/>
    </source>
</evidence>
<evidence type="ECO:0000256" key="4">
    <source>
        <dbReference type="ARBA" id="ARBA00022729"/>
    </source>
</evidence>
<gene>
    <name evidence="10" type="ORF">BGC07_12370</name>
</gene>
<dbReference type="InterPro" id="IPR002772">
    <property type="entry name" value="Glyco_hydro_3_C"/>
</dbReference>
<dbReference type="PANTHER" id="PTHR30620:SF16">
    <property type="entry name" value="LYSOSOMAL BETA GLUCOSIDASE"/>
    <property type="match status" value="1"/>
</dbReference>
<dbReference type="Pfam" id="PF00933">
    <property type="entry name" value="Glyco_hydro_3"/>
    <property type="match status" value="1"/>
</dbReference>
<feature type="domain" description="Glycoside hydrolase family 3 N-terminal" evidence="8">
    <location>
        <begin position="121"/>
        <end position="418"/>
    </location>
</feature>
<keyword evidence="4 7" id="KW-0732">Signal</keyword>
<keyword evidence="6" id="KW-0326">Glycosidase</keyword>
<dbReference type="InterPro" id="IPR017853">
    <property type="entry name" value="GH"/>
</dbReference>
<dbReference type="EC" id="3.2.1.21" evidence="3"/>
<comment type="caution">
    <text evidence="10">The sequence shown here is derived from an EMBL/GenBank/DDBJ whole genome shotgun (WGS) entry which is preliminary data.</text>
</comment>
<keyword evidence="11" id="KW-1185">Reference proteome</keyword>
<evidence type="ECO:0000256" key="7">
    <source>
        <dbReference type="SAM" id="SignalP"/>
    </source>
</evidence>